<dbReference type="SUPFAM" id="SSF55653">
    <property type="entry name" value="Ribosomal protein L9 C-domain"/>
    <property type="match status" value="1"/>
</dbReference>
<dbReference type="Gene3D" id="3.10.430.100">
    <property type="entry name" value="Ribosomal protein L9, C-terminal domain"/>
    <property type="match status" value="1"/>
</dbReference>
<dbReference type="EMBL" id="AMEQ01000013">
    <property type="protein sequence ID" value="EKY02529.1"/>
    <property type="molecule type" value="Genomic_DNA"/>
</dbReference>
<keyword evidence="5 7" id="KW-0687">Ribonucleoprotein</keyword>
<evidence type="ECO:0000256" key="6">
    <source>
        <dbReference type="ARBA" id="ARBA00035292"/>
    </source>
</evidence>
<evidence type="ECO:0000313" key="11">
    <source>
        <dbReference type="EMBL" id="EKY02529.1"/>
    </source>
</evidence>
<organism evidence="11 12">
    <name type="scientific">Porphyromonas catoniae F0037</name>
    <dbReference type="NCBI Taxonomy" id="1127696"/>
    <lineage>
        <taxon>Bacteria</taxon>
        <taxon>Pseudomonadati</taxon>
        <taxon>Bacteroidota</taxon>
        <taxon>Bacteroidia</taxon>
        <taxon>Bacteroidales</taxon>
        <taxon>Porphyromonadaceae</taxon>
        <taxon>Porphyromonas</taxon>
    </lineage>
</organism>
<evidence type="ECO:0000259" key="10">
    <source>
        <dbReference type="Pfam" id="PF03948"/>
    </source>
</evidence>
<dbReference type="GO" id="GO:1990904">
    <property type="term" value="C:ribonucleoprotein complex"/>
    <property type="evidence" value="ECO:0007669"/>
    <property type="project" value="UniProtKB-KW"/>
</dbReference>
<accession>L1NG95</accession>
<dbReference type="eggNOG" id="COG0359">
    <property type="taxonomic scope" value="Bacteria"/>
</dbReference>
<evidence type="ECO:0000256" key="2">
    <source>
        <dbReference type="ARBA" id="ARBA00022730"/>
    </source>
</evidence>
<comment type="function">
    <text evidence="7">Binds to the 23S rRNA.</text>
</comment>
<feature type="compositionally biased region" description="Basic and acidic residues" evidence="8">
    <location>
        <begin position="149"/>
        <end position="168"/>
    </location>
</feature>
<dbReference type="InterPro" id="IPR009027">
    <property type="entry name" value="Ribosomal_bL9/RNase_H1_N"/>
</dbReference>
<dbReference type="PATRIC" id="fig|1127696.3.peg.331"/>
<evidence type="ECO:0000256" key="8">
    <source>
        <dbReference type="SAM" id="MobiDB-lite"/>
    </source>
</evidence>
<dbReference type="Pfam" id="PF01281">
    <property type="entry name" value="Ribosomal_L9_N"/>
    <property type="match status" value="1"/>
</dbReference>
<dbReference type="InterPro" id="IPR000244">
    <property type="entry name" value="Ribosomal_bL9"/>
</dbReference>
<comment type="similarity">
    <text evidence="1 7">Belongs to the bacterial ribosomal protein bL9 family.</text>
</comment>
<dbReference type="Pfam" id="PF03948">
    <property type="entry name" value="Ribosomal_L9_C"/>
    <property type="match status" value="1"/>
</dbReference>
<dbReference type="GO" id="GO:0005840">
    <property type="term" value="C:ribosome"/>
    <property type="evidence" value="ECO:0007669"/>
    <property type="project" value="UniProtKB-KW"/>
</dbReference>
<evidence type="ECO:0000259" key="9">
    <source>
        <dbReference type="Pfam" id="PF01281"/>
    </source>
</evidence>
<dbReference type="GO" id="GO:0003735">
    <property type="term" value="F:structural constituent of ribosome"/>
    <property type="evidence" value="ECO:0007669"/>
    <property type="project" value="InterPro"/>
</dbReference>
<reference evidence="11 12" key="1">
    <citation type="submission" date="2012-05" db="EMBL/GenBank/DDBJ databases">
        <authorList>
            <person name="Weinstock G."/>
            <person name="Sodergren E."/>
            <person name="Lobos E.A."/>
            <person name="Fulton L."/>
            <person name="Fulton R."/>
            <person name="Courtney L."/>
            <person name="Fronick C."/>
            <person name="O'Laughlin M."/>
            <person name="Godfrey J."/>
            <person name="Wilson R.M."/>
            <person name="Miner T."/>
            <person name="Farmer C."/>
            <person name="Delehaunty K."/>
            <person name="Cordes M."/>
            <person name="Minx P."/>
            <person name="Tomlinson C."/>
            <person name="Chen J."/>
            <person name="Wollam A."/>
            <person name="Pepin K.H."/>
            <person name="Bhonagiri V."/>
            <person name="Zhang X."/>
            <person name="Suruliraj S."/>
            <person name="Warren W."/>
            <person name="Mitreva M."/>
            <person name="Mardis E.R."/>
            <person name="Wilson R.K."/>
        </authorList>
    </citation>
    <scope>NUCLEOTIDE SEQUENCE [LARGE SCALE GENOMIC DNA]</scope>
    <source>
        <strain evidence="11 12">F0037</strain>
    </source>
</reference>
<keyword evidence="2 7" id="KW-0699">rRNA-binding</keyword>
<feature type="region of interest" description="Disordered" evidence="8">
    <location>
        <begin position="148"/>
        <end position="175"/>
    </location>
</feature>
<dbReference type="HAMAP" id="MF_00503">
    <property type="entry name" value="Ribosomal_bL9"/>
    <property type="match status" value="1"/>
</dbReference>
<dbReference type="GO" id="GO:0019843">
    <property type="term" value="F:rRNA binding"/>
    <property type="evidence" value="ECO:0007669"/>
    <property type="project" value="UniProtKB-UniRule"/>
</dbReference>
<keyword evidence="4 7" id="KW-0689">Ribosomal protein</keyword>
<dbReference type="GO" id="GO:0006412">
    <property type="term" value="P:translation"/>
    <property type="evidence" value="ECO:0007669"/>
    <property type="project" value="UniProtKB-UniRule"/>
</dbReference>
<sequence>MEVILKEDVVGLGYKDDIVTVKNGYGRNFLIPTGKAIIATEAAKKILAENLRQRAHKIAAIKKEAEERSKKYEGVRLSITAHTNVATGSLYGSVTGAEIAAELAKLGLETERKHIFIKTIKEVGNYIATIRLHKEVAIEIPVEVLSDAPKAEKKAEEPKVAEEPKAEEATEAEAN</sequence>
<dbReference type="PANTHER" id="PTHR21368">
    <property type="entry name" value="50S RIBOSOMAL PROTEIN L9"/>
    <property type="match status" value="1"/>
</dbReference>
<comment type="caution">
    <text evidence="11">The sequence shown here is derived from an EMBL/GenBank/DDBJ whole genome shotgun (WGS) entry which is preliminary data.</text>
</comment>
<protein>
    <recommendedName>
        <fullName evidence="6 7">Large ribosomal subunit protein bL9</fullName>
    </recommendedName>
</protein>
<evidence type="ECO:0000256" key="4">
    <source>
        <dbReference type="ARBA" id="ARBA00022980"/>
    </source>
</evidence>
<feature type="domain" description="Large ribosomal subunit protein bL9 C-terminal" evidence="10">
    <location>
        <begin position="63"/>
        <end position="145"/>
    </location>
</feature>
<dbReference type="SUPFAM" id="SSF55658">
    <property type="entry name" value="L9 N-domain-like"/>
    <property type="match status" value="1"/>
</dbReference>
<dbReference type="Proteomes" id="UP000010408">
    <property type="component" value="Unassembled WGS sequence"/>
</dbReference>
<dbReference type="InterPro" id="IPR036935">
    <property type="entry name" value="Ribosomal_bL9_N_sf"/>
</dbReference>
<dbReference type="AlphaFoldDB" id="L1NG95"/>
<dbReference type="InterPro" id="IPR020594">
    <property type="entry name" value="Ribosomal_bL9_bac/chp"/>
</dbReference>
<evidence type="ECO:0000256" key="1">
    <source>
        <dbReference type="ARBA" id="ARBA00010605"/>
    </source>
</evidence>
<evidence type="ECO:0000256" key="3">
    <source>
        <dbReference type="ARBA" id="ARBA00022884"/>
    </source>
</evidence>
<dbReference type="RefSeq" id="WP_005468540.1">
    <property type="nucleotide sequence ID" value="NZ_KB291043.1"/>
</dbReference>
<evidence type="ECO:0000256" key="7">
    <source>
        <dbReference type="HAMAP-Rule" id="MF_00503"/>
    </source>
</evidence>
<feature type="domain" description="Ribosomal protein L9" evidence="9">
    <location>
        <begin position="1"/>
        <end position="46"/>
    </location>
</feature>
<dbReference type="NCBIfam" id="TIGR00158">
    <property type="entry name" value="L9"/>
    <property type="match status" value="1"/>
</dbReference>
<dbReference type="InterPro" id="IPR036791">
    <property type="entry name" value="Ribosomal_bL9_C_sf"/>
</dbReference>
<proteinExistence type="inferred from homology"/>
<name>L1NG95_9PORP</name>
<dbReference type="Gene3D" id="3.40.5.10">
    <property type="entry name" value="Ribosomal protein L9, N-terminal domain"/>
    <property type="match status" value="1"/>
</dbReference>
<keyword evidence="3 7" id="KW-0694">RNA-binding</keyword>
<dbReference type="InterPro" id="IPR020070">
    <property type="entry name" value="Ribosomal_bL9_N"/>
</dbReference>
<dbReference type="InterPro" id="IPR020069">
    <property type="entry name" value="Ribosomal_bL9_C"/>
</dbReference>
<dbReference type="STRING" id="1127696.HMPREF9134_00384"/>
<evidence type="ECO:0000313" key="12">
    <source>
        <dbReference type="Proteomes" id="UP000010408"/>
    </source>
</evidence>
<dbReference type="HOGENOM" id="CLU_078938_3_0_10"/>
<evidence type="ECO:0000256" key="5">
    <source>
        <dbReference type="ARBA" id="ARBA00023274"/>
    </source>
</evidence>
<gene>
    <name evidence="7" type="primary">rplI</name>
    <name evidence="11" type="ORF">HMPREF9134_00384</name>
</gene>